<name>A0AAD9IQ72_9ANNE</name>
<sequence length="494" mass="55182">GTLFFDPNKSLPCLHLHSYGITVLAQNLHASLLVVIVFQMGLPPYNPYYPGGYPPPPAAGLYPPAYPGYGPTPYYTVEPAPQSERPPKEHCFYIKSKVGGLVMEVENAGVDPGTRVVMMPMSGQGKDCELWFEDYQTGTIKSRLNLLCLDIKVAHTEWGNIPGRAVAKQCWYSYDGAEYCTADFSWITAPNTKLIRNTGSPPAGAIGAGHQQDDGCTYYSAIARSQWGRIPGKAKGNTCWYAYNGSEHYTSDFDWIVIGSDFIVLNPYAPGSHTQLWLRSADKIQSRQDGSKVVQMDCAAKGSQVLSTFASNDVKQKWIFCNYGTQTVTKSIDPIVKSMQQFTFSQPPSYQEVSMGERVIKSAPVRRYFFIKSELHGKVLDVAGESKQPGTMVIMWPKKSPPASNQLWYLDDNGFIRSKLTNFCLQPSGHGIWLQPYTNQPNQMWTPQGNRIILLDNPDLCLDIRCGEKKDGAKLCQFKYKGSANQHWRLVYIN</sequence>
<dbReference type="InterPro" id="IPR000772">
    <property type="entry name" value="Ricin_B_lectin"/>
</dbReference>
<protein>
    <recommendedName>
        <fullName evidence="1">Ricin B lectin domain-containing protein</fullName>
    </recommendedName>
</protein>
<dbReference type="Proteomes" id="UP001208570">
    <property type="component" value="Unassembled WGS sequence"/>
</dbReference>
<dbReference type="SUPFAM" id="SSF50370">
    <property type="entry name" value="Ricin B-like lectins"/>
    <property type="match status" value="2"/>
</dbReference>
<comment type="caution">
    <text evidence="2">The sequence shown here is derived from an EMBL/GenBank/DDBJ whole genome shotgun (WGS) entry which is preliminary data.</text>
</comment>
<evidence type="ECO:0000313" key="2">
    <source>
        <dbReference type="EMBL" id="KAK2138824.1"/>
    </source>
</evidence>
<dbReference type="SMART" id="SM00458">
    <property type="entry name" value="RICIN"/>
    <property type="match status" value="1"/>
</dbReference>
<reference evidence="2" key="1">
    <citation type="journal article" date="2023" name="Mol. Biol. Evol.">
        <title>Third-Generation Sequencing Reveals the Adaptive Role of the Epigenome in Three Deep-Sea Polychaetes.</title>
        <authorList>
            <person name="Perez M."/>
            <person name="Aroh O."/>
            <person name="Sun Y."/>
            <person name="Lan Y."/>
            <person name="Juniper S.K."/>
            <person name="Young C.R."/>
            <person name="Angers B."/>
            <person name="Qian P.Y."/>
        </authorList>
    </citation>
    <scope>NUCLEOTIDE SEQUENCE</scope>
    <source>
        <strain evidence="2">P08H-3</strain>
    </source>
</reference>
<proteinExistence type="predicted"/>
<evidence type="ECO:0000259" key="1">
    <source>
        <dbReference type="SMART" id="SM00458"/>
    </source>
</evidence>
<dbReference type="Gene3D" id="2.80.10.50">
    <property type="match status" value="2"/>
</dbReference>
<dbReference type="CDD" id="cd23449">
    <property type="entry name" value="beta-trefoil_Ricin_EW29-like"/>
    <property type="match status" value="1"/>
</dbReference>
<accession>A0AAD9IQ72</accession>
<keyword evidence="3" id="KW-1185">Reference proteome</keyword>
<gene>
    <name evidence="2" type="ORF">LSH36_2360g00000</name>
</gene>
<dbReference type="InterPro" id="IPR035992">
    <property type="entry name" value="Ricin_B-like_lectins"/>
</dbReference>
<feature type="domain" description="Ricin B lectin" evidence="1">
    <location>
        <begin position="366"/>
        <end position="491"/>
    </location>
</feature>
<dbReference type="Pfam" id="PF00652">
    <property type="entry name" value="Ricin_B_lectin"/>
    <property type="match status" value="1"/>
</dbReference>
<dbReference type="AlphaFoldDB" id="A0AAD9IQ72"/>
<evidence type="ECO:0000313" key="3">
    <source>
        <dbReference type="Proteomes" id="UP001208570"/>
    </source>
</evidence>
<dbReference type="EMBL" id="JAODUP010002351">
    <property type="protein sequence ID" value="KAK2138824.1"/>
    <property type="molecule type" value="Genomic_DNA"/>
</dbReference>
<organism evidence="2 3">
    <name type="scientific">Paralvinella palmiformis</name>
    <dbReference type="NCBI Taxonomy" id="53620"/>
    <lineage>
        <taxon>Eukaryota</taxon>
        <taxon>Metazoa</taxon>
        <taxon>Spiralia</taxon>
        <taxon>Lophotrochozoa</taxon>
        <taxon>Annelida</taxon>
        <taxon>Polychaeta</taxon>
        <taxon>Sedentaria</taxon>
        <taxon>Canalipalpata</taxon>
        <taxon>Terebellida</taxon>
        <taxon>Terebelliformia</taxon>
        <taxon>Alvinellidae</taxon>
        <taxon>Paralvinella</taxon>
    </lineage>
</organism>
<feature type="non-terminal residue" evidence="2">
    <location>
        <position position="1"/>
    </location>
</feature>
<dbReference type="PROSITE" id="PS50231">
    <property type="entry name" value="RICIN_B_LECTIN"/>
    <property type="match status" value="1"/>
</dbReference>